<evidence type="ECO:0000313" key="2">
    <source>
        <dbReference type="Proteomes" id="UP000789525"/>
    </source>
</evidence>
<gene>
    <name evidence="1" type="ORF">ACOLOM_LOCUS12854</name>
</gene>
<accession>A0ACA9QIA7</accession>
<reference evidence="1" key="1">
    <citation type="submission" date="2021-06" db="EMBL/GenBank/DDBJ databases">
        <authorList>
            <person name="Kallberg Y."/>
            <person name="Tangrot J."/>
            <person name="Rosling A."/>
        </authorList>
    </citation>
    <scope>NUCLEOTIDE SEQUENCE</scope>
    <source>
        <strain evidence="1">CL356</strain>
    </source>
</reference>
<protein>
    <submittedName>
        <fullName evidence="1">14181_t:CDS:1</fullName>
    </submittedName>
</protein>
<evidence type="ECO:0000313" key="1">
    <source>
        <dbReference type="EMBL" id="CAG8754084.1"/>
    </source>
</evidence>
<keyword evidence="2" id="KW-1185">Reference proteome</keyword>
<name>A0ACA9QIA7_9GLOM</name>
<proteinExistence type="predicted"/>
<dbReference type="EMBL" id="CAJVPT010054830">
    <property type="protein sequence ID" value="CAG8754084.1"/>
    <property type="molecule type" value="Genomic_DNA"/>
</dbReference>
<organism evidence="1 2">
    <name type="scientific">Acaulospora colombiana</name>
    <dbReference type="NCBI Taxonomy" id="27376"/>
    <lineage>
        <taxon>Eukaryota</taxon>
        <taxon>Fungi</taxon>
        <taxon>Fungi incertae sedis</taxon>
        <taxon>Mucoromycota</taxon>
        <taxon>Glomeromycotina</taxon>
        <taxon>Glomeromycetes</taxon>
        <taxon>Diversisporales</taxon>
        <taxon>Acaulosporaceae</taxon>
        <taxon>Acaulospora</taxon>
    </lineage>
</organism>
<comment type="caution">
    <text evidence="1">The sequence shown here is derived from an EMBL/GenBank/DDBJ whole genome shotgun (WGS) entry which is preliminary data.</text>
</comment>
<sequence>MARKYSEYWPSSTFSAAAGELWTSAIVARAGELYATRELHTLGTNDKIPAKMHVRRPGRDNWSYIGRVGVFQELTHKAPVVVVRLQSTDKVVVAFSEHSNISVDKRGNFVVIASVEPSGVVSYSLHAQTNNDALRLLASIELAAYKLGSITGTENRQQTQLRR</sequence>
<feature type="non-terminal residue" evidence="1">
    <location>
        <position position="163"/>
    </location>
</feature>
<dbReference type="Proteomes" id="UP000789525">
    <property type="component" value="Unassembled WGS sequence"/>
</dbReference>